<feature type="compositionally biased region" description="Low complexity" evidence="4">
    <location>
        <begin position="144"/>
        <end position="156"/>
    </location>
</feature>
<dbReference type="SUPFAM" id="SSF47473">
    <property type="entry name" value="EF-hand"/>
    <property type="match status" value="1"/>
</dbReference>
<dbReference type="GO" id="GO:0005509">
    <property type="term" value="F:calcium ion binding"/>
    <property type="evidence" value="ECO:0007669"/>
    <property type="project" value="InterPro"/>
</dbReference>
<feature type="region of interest" description="Disordered" evidence="4">
    <location>
        <begin position="79"/>
        <end position="126"/>
    </location>
</feature>
<dbReference type="PROSITE" id="PS00018">
    <property type="entry name" value="EF_HAND_1"/>
    <property type="match status" value="1"/>
</dbReference>
<evidence type="ECO:0000259" key="5">
    <source>
        <dbReference type="PROSITE" id="PS50222"/>
    </source>
</evidence>
<feature type="compositionally biased region" description="Low complexity" evidence="4">
    <location>
        <begin position="98"/>
        <end position="115"/>
    </location>
</feature>
<evidence type="ECO:0000313" key="7">
    <source>
        <dbReference type="Proteomes" id="UP001054857"/>
    </source>
</evidence>
<dbReference type="InterPro" id="IPR018247">
    <property type="entry name" value="EF_Hand_1_Ca_BS"/>
</dbReference>
<dbReference type="Pfam" id="PF13499">
    <property type="entry name" value="EF-hand_7"/>
    <property type="match status" value="1"/>
</dbReference>
<dbReference type="InterPro" id="IPR011992">
    <property type="entry name" value="EF-hand-dom_pair"/>
</dbReference>
<feature type="compositionally biased region" description="Low complexity" evidence="4">
    <location>
        <begin position="231"/>
        <end position="294"/>
    </location>
</feature>
<feature type="region of interest" description="Disordered" evidence="4">
    <location>
        <begin position="229"/>
        <end position="421"/>
    </location>
</feature>
<accession>A0AAD3HTA5</accession>
<dbReference type="Gene3D" id="1.10.238.10">
    <property type="entry name" value="EF-hand"/>
    <property type="match status" value="1"/>
</dbReference>
<feature type="domain" description="EF-hand" evidence="5">
    <location>
        <begin position="570"/>
        <end position="605"/>
    </location>
</feature>
<name>A0AAD3HTA5_9CHLO</name>
<comment type="caution">
    <text evidence="6">The sequence shown here is derived from an EMBL/GenBank/DDBJ whole genome shotgun (WGS) entry which is preliminary data.</text>
</comment>
<dbReference type="CDD" id="cd00051">
    <property type="entry name" value="EFh"/>
    <property type="match status" value="1"/>
</dbReference>
<keyword evidence="2" id="KW-0677">Repeat</keyword>
<dbReference type="AlphaFoldDB" id="A0AAD3HTA5"/>
<reference evidence="6 7" key="1">
    <citation type="journal article" date="2021" name="Sci. Rep.">
        <title>Genome sequencing of the multicellular alga Astrephomene provides insights into convergent evolution of germ-soma differentiation.</title>
        <authorList>
            <person name="Yamashita S."/>
            <person name="Yamamoto K."/>
            <person name="Matsuzaki R."/>
            <person name="Suzuki S."/>
            <person name="Yamaguchi H."/>
            <person name="Hirooka S."/>
            <person name="Minakuchi Y."/>
            <person name="Miyagishima S."/>
            <person name="Kawachi M."/>
            <person name="Toyoda A."/>
            <person name="Nozaki H."/>
        </authorList>
    </citation>
    <scope>NUCLEOTIDE SEQUENCE [LARGE SCALE GENOMIC DNA]</scope>
    <source>
        <strain evidence="6 7">NIES-4017</strain>
    </source>
</reference>
<proteinExistence type="predicted"/>
<evidence type="ECO:0000256" key="1">
    <source>
        <dbReference type="ARBA" id="ARBA00022723"/>
    </source>
</evidence>
<feature type="compositionally biased region" description="Low complexity" evidence="4">
    <location>
        <begin position="344"/>
        <end position="356"/>
    </location>
</feature>
<evidence type="ECO:0000256" key="4">
    <source>
        <dbReference type="SAM" id="MobiDB-lite"/>
    </source>
</evidence>
<dbReference type="InterPro" id="IPR051581">
    <property type="entry name" value="Ca-bind"/>
</dbReference>
<dbReference type="Proteomes" id="UP001054857">
    <property type="component" value="Unassembled WGS sequence"/>
</dbReference>
<sequence length="645" mass="66162">MSKTAGAMLPSPSVLTGNFQPQTAAAFVEQCIAEAKARAAGSRLGTPSVHQRASVDEVNALCNLASRHLGAIRHAPPSPYHVQLYPPRSISTPPLRTSQQPQSQSQPQSQPQQPSAEPWDGAAATASWVESHASKVALVGPGSGAAATASTVAPGAPLSRPGTSMQGRVGSGASLRARTPLLPDAPPSGSMQAAAAASGNATAGAGAADAAQPKEGTQRDGVLAAGRPDTQLQQQQPPLTSTLPPLIIPSAPSADEPAAAGSAAPAAASSPHRSPTTTAAATAAASATAARASPPALPSSPQGPTSRLGPHHAGPIGPRPTTSLSVQDLTLPKPGVRLPGMGGNNSNASSGHATGAPSGGGGGCSTPHRMDLSSAPCSGGGSLPSTPYHSSGGGVASILGGESPRGSMASRGSSRFSHTATRWRAQSVDAMSGAGGGGGSRGGEGGRLGSCSFKVSPGMVYSVFQELDEYDTGRLTYSAFEQAACRVGLRPAQAKRFYKLLDPNDRGFATVREWGSPQLQRQMEAFTRLYVQNTRGKDGRPKDATEIKSMHMAIQMALLKLQLRRCGRPVSLDRLVQAFAYMDKDSSGALSAEEVEDALNSLGVFVTKEVMETIMRTFDKNNSGGVDYYEFVKALYPTLDQAYQH</sequence>
<dbReference type="PANTHER" id="PTHR34524">
    <property type="entry name" value="CALCYPHOSIN"/>
    <property type="match status" value="1"/>
</dbReference>
<evidence type="ECO:0000256" key="3">
    <source>
        <dbReference type="ARBA" id="ARBA00022837"/>
    </source>
</evidence>
<organism evidence="6 7">
    <name type="scientific">Astrephomene gubernaculifera</name>
    <dbReference type="NCBI Taxonomy" id="47775"/>
    <lineage>
        <taxon>Eukaryota</taxon>
        <taxon>Viridiplantae</taxon>
        <taxon>Chlorophyta</taxon>
        <taxon>core chlorophytes</taxon>
        <taxon>Chlorophyceae</taxon>
        <taxon>CS clade</taxon>
        <taxon>Chlamydomonadales</taxon>
        <taxon>Astrephomenaceae</taxon>
        <taxon>Astrephomene</taxon>
    </lineage>
</organism>
<dbReference type="EMBL" id="BMAR01000057">
    <property type="protein sequence ID" value="GFR52072.1"/>
    <property type="molecule type" value="Genomic_DNA"/>
</dbReference>
<dbReference type="InterPro" id="IPR002048">
    <property type="entry name" value="EF_hand_dom"/>
</dbReference>
<feature type="region of interest" description="Disordered" evidence="4">
    <location>
        <begin position="426"/>
        <end position="445"/>
    </location>
</feature>
<keyword evidence="1" id="KW-0479">Metal-binding</keyword>
<evidence type="ECO:0000256" key="2">
    <source>
        <dbReference type="ARBA" id="ARBA00022737"/>
    </source>
</evidence>
<dbReference type="SMART" id="SM00054">
    <property type="entry name" value="EFh"/>
    <property type="match status" value="2"/>
</dbReference>
<dbReference type="PANTHER" id="PTHR34524:SF6">
    <property type="entry name" value="CALCYPHOSINE LIKE"/>
    <property type="match status" value="1"/>
</dbReference>
<feature type="compositionally biased region" description="Gly residues" evidence="4">
    <location>
        <begin position="433"/>
        <end position="445"/>
    </location>
</feature>
<dbReference type="PROSITE" id="PS50222">
    <property type="entry name" value="EF_HAND_2"/>
    <property type="match status" value="2"/>
</dbReference>
<feature type="domain" description="EF-hand" evidence="5">
    <location>
        <begin position="606"/>
        <end position="641"/>
    </location>
</feature>
<keyword evidence="7" id="KW-1185">Reference proteome</keyword>
<feature type="compositionally biased region" description="Polar residues" evidence="4">
    <location>
        <begin position="410"/>
        <end position="420"/>
    </location>
</feature>
<feature type="region of interest" description="Disordered" evidence="4">
    <location>
        <begin position="142"/>
        <end position="197"/>
    </location>
</feature>
<keyword evidence="3" id="KW-0106">Calcium</keyword>
<gene>
    <name evidence="6" type="ORF">Agub_g14595</name>
</gene>
<protein>
    <recommendedName>
        <fullName evidence="5">EF-hand domain-containing protein</fullName>
    </recommendedName>
</protein>
<evidence type="ECO:0000313" key="6">
    <source>
        <dbReference type="EMBL" id="GFR52072.1"/>
    </source>
</evidence>